<dbReference type="AlphaFoldDB" id="A0A8H7Z373"/>
<name>A0A8H7Z373_AJECA</name>
<proteinExistence type="predicted"/>
<evidence type="ECO:0000313" key="2">
    <source>
        <dbReference type="Proteomes" id="UP000670092"/>
    </source>
</evidence>
<gene>
    <name evidence="1" type="ORF">I7I52_10874</name>
</gene>
<organism evidence="1 2">
    <name type="scientific">Ajellomyces capsulatus</name>
    <name type="common">Darling's disease fungus</name>
    <name type="synonym">Histoplasma capsulatum</name>
    <dbReference type="NCBI Taxonomy" id="5037"/>
    <lineage>
        <taxon>Eukaryota</taxon>
        <taxon>Fungi</taxon>
        <taxon>Dikarya</taxon>
        <taxon>Ascomycota</taxon>
        <taxon>Pezizomycotina</taxon>
        <taxon>Eurotiomycetes</taxon>
        <taxon>Eurotiomycetidae</taxon>
        <taxon>Onygenales</taxon>
        <taxon>Ajellomycetaceae</taxon>
        <taxon>Histoplasma</taxon>
    </lineage>
</organism>
<accession>A0A8H7Z373</accession>
<comment type="caution">
    <text evidence="1">The sequence shown here is derived from an EMBL/GenBank/DDBJ whole genome shotgun (WGS) entry which is preliminary data.</text>
</comment>
<dbReference type="EMBL" id="JAEVHI010000002">
    <property type="protein sequence ID" value="KAG5300299.1"/>
    <property type="molecule type" value="Genomic_DNA"/>
</dbReference>
<dbReference type="VEuPathDB" id="FungiDB:I7I52_10874"/>
<evidence type="ECO:0000313" key="1">
    <source>
        <dbReference type="EMBL" id="KAG5300299.1"/>
    </source>
</evidence>
<protein>
    <submittedName>
        <fullName evidence="1">Uncharacterized protein</fullName>
    </submittedName>
</protein>
<dbReference type="Proteomes" id="UP000670092">
    <property type="component" value="Unassembled WGS sequence"/>
</dbReference>
<sequence>MDFIFYYLFLTGGISLISTMKKCRCGLVCVNLFCGLTGQFHCSLHIFWRFVWLAFAGKAGRFEGHEIYVNSFL</sequence>
<reference evidence="1 2" key="1">
    <citation type="submission" date="2021-01" db="EMBL/GenBank/DDBJ databases">
        <title>Chromosome-level genome assembly of a human fungal pathogen reveals clustering of transcriptionally co-regulated genes.</title>
        <authorList>
            <person name="Voorhies M."/>
            <person name="Cohen S."/>
            <person name="Shea T.P."/>
            <person name="Petrus S."/>
            <person name="Munoz J.F."/>
            <person name="Poplawski S."/>
            <person name="Goldman W.E."/>
            <person name="Michael T."/>
            <person name="Cuomo C.A."/>
            <person name="Sil A."/>
            <person name="Beyhan S."/>
        </authorList>
    </citation>
    <scope>NUCLEOTIDE SEQUENCE [LARGE SCALE GENOMIC DNA]</scope>
    <source>
        <strain evidence="1 2">G184AR</strain>
    </source>
</reference>